<dbReference type="Proteomes" id="UP001236076">
    <property type="component" value="Segment"/>
</dbReference>
<evidence type="ECO:0000313" key="1">
    <source>
        <dbReference type="EMBL" id="UZZ64451.1"/>
    </source>
</evidence>
<protein>
    <submittedName>
        <fullName evidence="1">Uncharacterized protein</fullName>
    </submittedName>
</protein>
<organism evidence="1 2">
    <name type="scientific">Escherichia phage A5-4</name>
    <dbReference type="NCBI Taxonomy" id="2996162"/>
    <lineage>
        <taxon>Viruses</taxon>
        <taxon>Duplodnaviria</taxon>
        <taxon>Heunggongvirae</taxon>
        <taxon>Uroviricota</taxon>
        <taxon>Caudoviricetes</taxon>
        <taxon>Vequintavirinae</taxon>
    </lineage>
</organism>
<accession>A0AAE9TJH9</accession>
<keyword evidence="2" id="KW-1185">Reference proteome</keyword>
<gene>
    <name evidence="1" type="ORF">A54_211</name>
</gene>
<sequence length="72" mass="8147">MTKQVVELKVTYEIDYTNEDMAEMLKAKMEKSGLSIEEIFEAVEKELIEGTLESMELECKTLPGFSVGVVKL</sequence>
<proteinExistence type="predicted"/>
<reference evidence="1 2" key="1">
    <citation type="submission" date="2022-10" db="EMBL/GenBank/DDBJ databases">
        <authorList>
            <person name="Cortes-Martin A."/>
            <person name="Buttimer C.T.H."/>
            <person name="Hill C."/>
        </authorList>
    </citation>
    <scope>NUCLEOTIDE SEQUENCE [LARGE SCALE GENOMIC DNA]</scope>
</reference>
<name>A0AAE9TJH9_9CAUD</name>
<dbReference type="EMBL" id="OP744025">
    <property type="protein sequence ID" value="UZZ64451.1"/>
    <property type="molecule type" value="Genomic_DNA"/>
</dbReference>
<evidence type="ECO:0000313" key="2">
    <source>
        <dbReference type="Proteomes" id="UP001236076"/>
    </source>
</evidence>